<protein>
    <submittedName>
        <fullName evidence="1">Uncharacterized protein</fullName>
    </submittedName>
</protein>
<accession>A0A9P7ATW8</accession>
<name>A0A9P7ATW8_9AGAM</name>
<dbReference type="AlphaFoldDB" id="A0A9P7ATW8"/>
<keyword evidence="2" id="KW-1185">Reference proteome</keyword>
<reference evidence="1" key="1">
    <citation type="journal article" date="2020" name="New Phytol.">
        <title>Comparative genomics reveals dynamic genome evolution in host specialist ectomycorrhizal fungi.</title>
        <authorList>
            <person name="Lofgren L.A."/>
            <person name="Nguyen N.H."/>
            <person name="Vilgalys R."/>
            <person name="Ruytinx J."/>
            <person name="Liao H.L."/>
            <person name="Branco S."/>
            <person name="Kuo A."/>
            <person name="LaButti K."/>
            <person name="Lipzen A."/>
            <person name="Andreopoulos W."/>
            <person name="Pangilinan J."/>
            <person name="Riley R."/>
            <person name="Hundley H."/>
            <person name="Na H."/>
            <person name="Barry K."/>
            <person name="Grigoriev I.V."/>
            <person name="Stajich J.E."/>
            <person name="Kennedy P.G."/>
        </authorList>
    </citation>
    <scope>NUCLEOTIDE SEQUENCE</scope>
    <source>
        <strain evidence="1">S12</strain>
    </source>
</reference>
<comment type="caution">
    <text evidence="1">The sequence shown here is derived from an EMBL/GenBank/DDBJ whole genome shotgun (WGS) entry which is preliminary data.</text>
</comment>
<dbReference type="EMBL" id="JABBWE010000018">
    <property type="protein sequence ID" value="KAG1796733.1"/>
    <property type="molecule type" value="Genomic_DNA"/>
</dbReference>
<sequence length="158" mass="17434">MDSQTADNFRSLDLGFSLSDNDCMLDIHGQPESDILDMQFPILYDDDWSDESEGPLEMECPPESADDVFNMGCLLESGDDGESLHAGFNINPTPYPANSLPNHLDISDPSGNTEYGALEMRLNIHPVDDVPDIGNNIQSEENPLEMGFEMDPVHDALD</sequence>
<evidence type="ECO:0000313" key="1">
    <source>
        <dbReference type="EMBL" id="KAG1796733.1"/>
    </source>
</evidence>
<evidence type="ECO:0000313" key="2">
    <source>
        <dbReference type="Proteomes" id="UP000719766"/>
    </source>
</evidence>
<dbReference type="Proteomes" id="UP000719766">
    <property type="component" value="Unassembled WGS sequence"/>
</dbReference>
<organism evidence="1 2">
    <name type="scientific">Suillus plorans</name>
    <dbReference type="NCBI Taxonomy" id="116603"/>
    <lineage>
        <taxon>Eukaryota</taxon>
        <taxon>Fungi</taxon>
        <taxon>Dikarya</taxon>
        <taxon>Basidiomycota</taxon>
        <taxon>Agaricomycotina</taxon>
        <taxon>Agaricomycetes</taxon>
        <taxon>Agaricomycetidae</taxon>
        <taxon>Boletales</taxon>
        <taxon>Suillineae</taxon>
        <taxon>Suillaceae</taxon>
        <taxon>Suillus</taxon>
    </lineage>
</organism>
<dbReference type="RefSeq" id="XP_041162090.1">
    <property type="nucleotide sequence ID" value="XM_041306300.1"/>
</dbReference>
<gene>
    <name evidence="1" type="ORF">HD556DRAFT_1441426</name>
</gene>
<proteinExistence type="predicted"/>
<dbReference type="OrthoDB" id="10509654at2759"/>
<dbReference type="GeneID" id="64600064"/>